<keyword evidence="3" id="KW-1185">Reference proteome</keyword>
<evidence type="ECO:0000313" key="2">
    <source>
        <dbReference type="EMBL" id="QMS86659.1"/>
    </source>
</evidence>
<dbReference type="KEGG" id="ned:HUN01_03395"/>
<dbReference type="Pfam" id="PF08972">
    <property type="entry name" value="DUF1902"/>
    <property type="match status" value="1"/>
</dbReference>
<name>A0A7D7QCH5_9NOSO</name>
<dbReference type="Gene3D" id="3.30.2390.10">
    <property type="entry name" value="TTHA1013-like"/>
    <property type="match status" value="1"/>
</dbReference>
<gene>
    <name evidence="2" type="ORF">HUN01_03395</name>
</gene>
<organism evidence="2 3">
    <name type="scientific">Nostoc edaphicum CCNP1411</name>
    <dbReference type="NCBI Taxonomy" id="1472755"/>
    <lineage>
        <taxon>Bacteria</taxon>
        <taxon>Bacillati</taxon>
        <taxon>Cyanobacteriota</taxon>
        <taxon>Cyanophyceae</taxon>
        <taxon>Nostocales</taxon>
        <taxon>Nostocaceae</taxon>
        <taxon>Nostoc</taxon>
    </lineage>
</organism>
<protein>
    <submittedName>
        <fullName evidence="2">DUF1902 domain-containing protein</fullName>
    </submittedName>
</protein>
<accession>A0A7D7QCH5</accession>
<sequence>MNTFIVKVSAFWDSEVDVWVASSDNLPGLVTEASTIEVLTAKLKAMIPELIELNGVESGNKDYIDLYLITHRHESIKVAG</sequence>
<dbReference type="RefSeq" id="WP_181930081.1">
    <property type="nucleotide sequence ID" value="NZ_CP054698.1"/>
</dbReference>
<dbReference type="AlphaFoldDB" id="A0A7D7QCH5"/>
<dbReference type="SUPFAM" id="SSF143100">
    <property type="entry name" value="TTHA1013/TTHA0281-like"/>
    <property type="match status" value="1"/>
</dbReference>
<reference evidence="3" key="1">
    <citation type="submission" date="2020-06" db="EMBL/GenBank/DDBJ databases">
        <title>Nostoc edaphicum CCNP1411 genome.</title>
        <authorList>
            <person name="Fidor A."/>
            <person name="Grabski M."/>
            <person name="Gawor J."/>
            <person name="Gromadka R."/>
            <person name="Wegrzyn G."/>
            <person name="Mazur-Marzec H."/>
        </authorList>
    </citation>
    <scope>NUCLEOTIDE SEQUENCE [LARGE SCALE GENOMIC DNA]</scope>
    <source>
        <strain evidence="3">CCNP1411</strain>
    </source>
</reference>
<dbReference type="Proteomes" id="UP000514713">
    <property type="component" value="Chromosome"/>
</dbReference>
<dbReference type="InterPro" id="IPR035069">
    <property type="entry name" value="TTHA1013/TTHA0281-like"/>
</dbReference>
<proteinExistence type="predicted"/>
<dbReference type="InterPro" id="IPR015066">
    <property type="entry name" value="DUF1902"/>
</dbReference>
<evidence type="ECO:0000313" key="3">
    <source>
        <dbReference type="Proteomes" id="UP000514713"/>
    </source>
</evidence>
<feature type="domain" description="DUF1902" evidence="1">
    <location>
        <begin position="7"/>
        <end position="75"/>
    </location>
</feature>
<dbReference type="EMBL" id="CP054698">
    <property type="protein sequence ID" value="QMS86659.1"/>
    <property type="molecule type" value="Genomic_DNA"/>
</dbReference>
<evidence type="ECO:0000259" key="1">
    <source>
        <dbReference type="Pfam" id="PF08972"/>
    </source>
</evidence>